<dbReference type="InterPro" id="IPR017871">
    <property type="entry name" value="ABC_transporter-like_CS"/>
</dbReference>
<dbReference type="InterPro" id="IPR027417">
    <property type="entry name" value="P-loop_NTPase"/>
</dbReference>
<dbReference type="InterPro" id="IPR003439">
    <property type="entry name" value="ABC_transporter-like_ATP-bd"/>
</dbReference>
<evidence type="ECO:0000256" key="1">
    <source>
        <dbReference type="ARBA" id="ARBA00022448"/>
    </source>
</evidence>
<name>A0A644YHA6_9ZZZZ</name>
<keyword evidence="2" id="KW-0547">Nucleotide-binding</keyword>
<keyword evidence="3 5" id="KW-0067">ATP-binding</keyword>
<evidence type="ECO:0000256" key="2">
    <source>
        <dbReference type="ARBA" id="ARBA00022741"/>
    </source>
</evidence>
<dbReference type="AlphaFoldDB" id="A0A644YHA6"/>
<sequence>MEASYVSIRNVSVWYGAHQVLREVSLEVPKNSITALIGPSGCGKTTLLRSVNRLNDSVKDFRLEGKILVGGTDIYARNDNEYVEALRRNIGMVFQHTNPLPMTILGNLLLPIREHTRLSRQEGVRLAEAKLRQTGLYDEVASRLRHSAMKLSGGQQQRMCIARALMLEPGLLLMDEPCSALDPISTFKVEELLLKLKEDYTIIIVTHNMEQAPRISDYTAFFYEGEIVEYGQTVQMFLNPAQEKTRQYLSGRF</sequence>
<dbReference type="InterPro" id="IPR003593">
    <property type="entry name" value="AAA+_ATPase"/>
</dbReference>
<keyword evidence="1" id="KW-0813">Transport</keyword>
<dbReference type="PROSITE" id="PS00211">
    <property type="entry name" value="ABC_TRANSPORTER_1"/>
    <property type="match status" value="1"/>
</dbReference>
<gene>
    <name evidence="5" type="primary">pstB3_17</name>
    <name evidence="5" type="ORF">SDC9_74212</name>
</gene>
<accession>A0A644YHA6</accession>
<evidence type="ECO:0000313" key="5">
    <source>
        <dbReference type="EMBL" id="MPM27699.1"/>
    </source>
</evidence>
<dbReference type="GO" id="GO:0005524">
    <property type="term" value="F:ATP binding"/>
    <property type="evidence" value="ECO:0007669"/>
    <property type="project" value="UniProtKB-KW"/>
</dbReference>
<dbReference type="Pfam" id="PF00005">
    <property type="entry name" value="ABC_tran"/>
    <property type="match status" value="1"/>
</dbReference>
<dbReference type="PANTHER" id="PTHR43423:SF1">
    <property type="entry name" value="ABC TRANSPORTER I FAMILY MEMBER 17"/>
    <property type="match status" value="1"/>
</dbReference>
<dbReference type="SMART" id="SM00382">
    <property type="entry name" value="AAA"/>
    <property type="match status" value="1"/>
</dbReference>
<dbReference type="PANTHER" id="PTHR43423">
    <property type="entry name" value="ABC TRANSPORTER I FAMILY MEMBER 17"/>
    <property type="match status" value="1"/>
</dbReference>
<comment type="caution">
    <text evidence="5">The sequence shown here is derived from an EMBL/GenBank/DDBJ whole genome shotgun (WGS) entry which is preliminary data.</text>
</comment>
<dbReference type="Gene3D" id="3.40.50.300">
    <property type="entry name" value="P-loop containing nucleotide triphosphate hydrolases"/>
    <property type="match status" value="1"/>
</dbReference>
<dbReference type="GO" id="GO:0035435">
    <property type="term" value="P:phosphate ion transmembrane transport"/>
    <property type="evidence" value="ECO:0007669"/>
    <property type="project" value="InterPro"/>
</dbReference>
<evidence type="ECO:0000256" key="3">
    <source>
        <dbReference type="ARBA" id="ARBA00022840"/>
    </source>
</evidence>
<dbReference type="GO" id="GO:0016887">
    <property type="term" value="F:ATP hydrolysis activity"/>
    <property type="evidence" value="ECO:0007669"/>
    <property type="project" value="InterPro"/>
</dbReference>
<proteinExistence type="predicted"/>
<organism evidence="5">
    <name type="scientific">bioreactor metagenome</name>
    <dbReference type="NCBI Taxonomy" id="1076179"/>
    <lineage>
        <taxon>unclassified sequences</taxon>
        <taxon>metagenomes</taxon>
        <taxon>ecological metagenomes</taxon>
    </lineage>
</organism>
<dbReference type="CDD" id="cd03260">
    <property type="entry name" value="ABC_PstB_phosphate_transporter"/>
    <property type="match status" value="1"/>
</dbReference>
<reference evidence="5" key="1">
    <citation type="submission" date="2019-08" db="EMBL/GenBank/DDBJ databases">
        <authorList>
            <person name="Kucharzyk K."/>
            <person name="Murdoch R.W."/>
            <person name="Higgins S."/>
            <person name="Loffler F."/>
        </authorList>
    </citation>
    <scope>NUCLEOTIDE SEQUENCE</scope>
</reference>
<dbReference type="GO" id="GO:0005315">
    <property type="term" value="F:phosphate transmembrane transporter activity"/>
    <property type="evidence" value="ECO:0007669"/>
    <property type="project" value="InterPro"/>
</dbReference>
<dbReference type="GO" id="GO:0016020">
    <property type="term" value="C:membrane"/>
    <property type="evidence" value="ECO:0007669"/>
    <property type="project" value="InterPro"/>
</dbReference>
<protein>
    <submittedName>
        <fullName evidence="5">Phosphate import ATP-binding protein PstB 3</fullName>
    </submittedName>
</protein>
<dbReference type="InterPro" id="IPR005670">
    <property type="entry name" value="PstB-like"/>
</dbReference>
<feature type="domain" description="ABC transporter" evidence="4">
    <location>
        <begin position="6"/>
        <end position="249"/>
    </location>
</feature>
<dbReference type="EMBL" id="VSSQ01005063">
    <property type="protein sequence ID" value="MPM27699.1"/>
    <property type="molecule type" value="Genomic_DNA"/>
</dbReference>
<dbReference type="SUPFAM" id="SSF52540">
    <property type="entry name" value="P-loop containing nucleoside triphosphate hydrolases"/>
    <property type="match status" value="1"/>
</dbReference>
<evidence type="ECO:0000259" key="4">
    <source>
        <dbReference type="PROSITE" id="PS50893"/>
    </source>
</evidence>
<dbReference type="PROSITE" id="PS50893">
    <property type="entry name" value="ABC_TRANSPORTER_2"/>
    <property type="match status" value="1"/>
</dbReference>